<evidence type="ECO:0000313" key="14">
    <source>
        <dbReference type="Proteomes" id="UP001501319"/>
    </source>
</evidence>
<dbReference type="Pfam" id="PF00745">
    <property type="entry name" value="GlutR_dimer"/>
    <property type="match status" value="1"/>
</dbReference>
<dbReference type="PROSITE" id="PS00747">
    <property type="entry name" value="GLUTR"/>
    <property type="match status" value="1"/>
</dbReference>
<dbReference type="PANTHER" id="PTHR43013">
    <property type="entry name" value="GLUTAMYL-TRNA REDUCTASE"/>
    <property type="match status" value="1"/>
</dbReference>
<evidence type="ECO:0000256" key="8">
    <source>
        <dbReference type="HAMAP-Rule" id="MF_00087"/>
    </source>
</evidence>
<dbReference type="RefSeq" id="WP_344107278.1">
    <property type="nucleotide sequence ID" value="NZ_BAAANE010000001.1"/>
</dbReference>
<dbReference type="NCBIfam" id="TIGR01035">
    <property type="entry name" value="hemA"/>
    <property type="match status" value="1"/>
</dbReference>
<dbReference type="Pfam" id="PF05201">
    <property type="entry name" value="GlutR_N"/>
    <property type="match status" value="1"/>
</dbReference>
<evidence type="ECO:0000259" key="11">
    <source>
        <dbReference type="Pfam" id="PF01488"/>
    </source>
</evidence>
<evidence type="ECO:0000256" key="9">
    <source>
        <dbReference type="RuleBase" id="RU000584"/>
    </source>
</evidence>
<evidence type="ECO:0000256" key="1">
    <source>
        <dbReference type="ARBA" id="ARBA00005059"/>
    </source>
</evidence>
<feature type="binding site" evidence="8">
    <location>
        <position position="110"/>
    </location>
    <ligand>
        <name>substrate</name>
    </ligand>
</feature>
<dbReference type="EMBL" id="BAAANE010000001">
    <property type="protein sequence ID" value="GAA1618010.1"/>
    <property type="molecule type" value="Genomic_DNA"/>
</dbReference>
<feature type="binding site" evidence="8">
    <location>
        <begin position="190"/>
        <end position="195"/>
    </location>
    <ligand>
        <name>NADP(+)</name>
        <dbReference type="ChEBI" id="CHEBI:58349"/>
    </ligand>
</feature>
<evidence type="ECO:0000256" key="3">
    <source>
        <dbReference type="ARBA" id="ARBA00012970"/>
    </source>
</evidence>
<comment type="catalytic activity">
    <reaction evidence="7 8 9">
        <text>(S)-4-amino-5-oxopentanoate + tRNA(Glu) + NADP(+) = L-glutamyl-tRNA(Glu) + NADPH + H(+)</text>
        <dbReference type="Rhea" id="RHEA:12344"/>
        <dbReference type="Rhea" id="RHEA-COMP:9663"/>
        <dbReference type="Rhea" id="RHEA-COMP:9680"/>
        <dbReference type="ChEBI" id="CHEBI:15378"/>
        <dbReference type="ChEBI" id="CHEBI:57501"/>
        <dbReference type="ChEBI" id="CHEBI:57783"/>
        <dbReference type="ChEBI" id="CHEBI:58349"/>
        <dbReference type="ChEBI" id="CHEBI:78442"/>
        <dbReference type="ChEBI" id="CHEBI:78520"/>
        <dbReference type="EC" id="1.2.1.70"/>
    </reaction>
</comment>
<keyword evidence="6 8" id="KW-0627">Porphyrin biosynthesis</keyword>
<proteinExistence type="inferred from homology"/>
<dbReference type="Gene3D" id="3.30.460.30">
    <property type="entry name" value="Glutamyl-tRNA reductase, N-terminal domain"/>
    <property type="match status" value="1"/>
</dbReference>
<name>A0ABP4QPT7_9ACTN</name>
<dbReference type="Proteomes" id="UP001501319">
    <property type="component" value="Unassembled WGS sequence"/>
</dbReference>
<dbReference type="InterPro" id="IPR036291">
    <property type="entry name" value="NAD(P)-bd_dom_sf"/>
</dbReference>
<accession>A0ABP4QPT7</accession>
<feature type="site" description="Important for activity" evidence="8">
    <location>
        <position position="100"/>
    </location>
</feature>
<comment type="caution">
    <text evidence="13">The sequence shown here is derived from an EMBL/GenBank/DDBJ whole genome shotgun (WGS) entry which is preliminary data.</text>
</comment>
<feature type="binding site" evidence="8">
    <location>
        <begin position="115"/>
        <end position="117"/>
    </location>
    <ligand>
        <name>substrate</name>
    </ligand>
</feature>
<dbReference type="InterPro" id="IPR015895">
    <property type="entry name" value="4pyrrol_synth_GluRdtase_N"/>
</dbReference>
<reference evidence="14" key="1">
    <citation type="journal article" date="2019" name="Int. J. Syst. Evol. Microbiol.">
        <title>The Global Catalogue of Microorganisms (GCM) 10K type strain sequencing project: providing services to taxonomists for standard genome sequencing and annotation.</title>
        <authorList>
            <consortium name="The Broad Institute Genomics Platform"/>
            <consortium name="The Broad Institute Genome Sequencing Center for Infectious Disease"/>
            <person name="Wu L."/>
            <person name="Ma J."/>
        </authorList>
    </citation>
    <scope>NUCLEOTIDE SEQUENCE [LARGE SCALE GENOMIC DNA]</scope>
    <source>
        <strain evidence="14">JCM 14306</strain>
    </source>
</reference>
<evidence type="ECO:0000256" key="6">
    <source>
        <dbReference type="ARBA" id="ARBA00023244"/>
    </source>
</evidence>
<dbReference type="InterPro" id="IPR036343">
    <property type="entry name" value="GluRdtase_N_sf"/>
</dbReference>
<dbReference type="HAMAP" id="MF_00087">
    <property type="entry name" value="Glu_tRNA_reductase"/>
    <property type="match status" value="1"/>
</dbReference>
<dbReference type="EC" id="1.2.1.70" evidence="3 8"/>
<evidence type="ECO:0000259" key="10">
    <source>
        <dbReference type="Pfam" id="PF00745"/>
    </source>
</evidence>
<evidence type="ECO:0000256" key="7">
    <source>
        <dbReference type="ARBA" id="ARBA00047464"/>
    </source>
</evidence>
<evidence type="ECO:0000256" key="4">
    <source>
        <dbReference type="ARBA" id="ARBA00022857"/>
    </source>
</evidence>
<dbReference type="PANTHER" id="PTHR43013:SF1">
    <property type="entry name" value="GLUTAMYL-TRNA REDUCTASE"/>
    <property type="match status" value="1"/>
</dbReference>
<evidence type="ECO:0000256" key="2">
    <source>
        <dbReference type="ARBA" id="ARBA00005916"/>
    </source>
</evidence>
<dbReference type="PIRSF" id="PIRSF000445">
    <property type="entry name" value="4pyrrol_synth_GluRdtase"/>
    <property type="match status" value="1"/>
</dbReference>
<evidence type="ECO:0000313" key="13">
    <source>
        <dbReference type="EMBL" id="GAA1618010.1"/>
    </source>
</evidence>
<dbReference type="SUPFAM" id="SSF69742">
    <property type="entry name" value="Glutamyl tRNA-reductase catalytic, N-terminal domain"/>
    <property type="match status" value="1"/>
</dbReference>
<dbReference type="InterPro" id="IPR006151">
    <property type="entry name" value="Shikm_DH/Glu-tRNA_Rdtase"/>
</dbReference>
<feature type="binding site" evidence="8">
    <location>
        <position position="121"/>
    </location>
    <ligand>
        <name>substrate</name>
    </ligand>
</feature>
<comment type="pathway">
    <text evidence="1 8 9">Porphyrin-containing compound metabolism; protoporphyrin-IX biosynthesis; 5-aminolevulinate from L-glutamyl-tRNA(Glu): step 1/2.</text>
</comment>
<comment type="domain">
    <text evidence="8">Possesses an unusual extended V-shaped dimeric structure with each monomer consisting of three distinct domains arranged along a curved 'spinal' alpha-helix. The N-terminal catalytic domain specifically recognizes the glutamate moiety of the substrate. The second domain is the NADPH-binding domain, and the third C-terminal domain is responsible for dimerization.</text>
</comment>
<gene>
    <name evidence="8" type="primary">hemA</name>
    <name evidence="13" type="ORF">GCM10009744_00730</name>
</gene>
<feature type="domain" description="Glutamyl-tRNA reductase N-terminal" evidence="12">
    <location>
        <begin position="6"/>
        <end position="157"/>
    </location>
</feature>
<dbReference type="InterPro" id="IPR036453">
    <property type="entry name" value="GluRdtase_dimer_dom_sf"/>
</dbReference>
<comment type="similarity">
    <text evidence="2 8 9">Belongs to the glutamyl-tRNA reductase family.</text>
</comment>
<keyword evidence="4 8" id="KW-0521">NADP</keyword>
<organism evidence="13 14">
    <name type="scientific">Kribbella alba</name>
    <dbReference type="NCBI Taxonomy" id="190197"/>
    <lineage>
        <taxon>Bacteria</taxon>
        <taxon>Bacillati</taxon>
        <taxon>Actinomycetota</taxon>
        <taxon>Actinomycetes</taxon>
        <taxon>Propionibacteriales</taxon>
        <taxon>Kribbellaceae</taxon>
        <taxon>Kribbella</taxon>
    </lineage>
</organism>
<feature type="domain" description="Tetrapyrrole biosynthesis glutamyl-tRNA reductase dimerisation" evidence="10">
    <location>
        <begin position="320"/>
        <end position="418"/>
    </location>
</feature>
<dbReference type="InterPro" id="IPR018214">
    <property type="entry name" value="GluRdtase_CS"/>
</dbReference>
<feature type="binding site" evidence="8">
    <location>
        <begin position="49"/>
        <end position="52"/>
    </location>
    <ligand>
        <name>substrate</name>
    </ligand>
</feature>
<protein>
    <recommendedName>
        <fullName evidence="3 8">Glutamyl-tRNA reductase</fullName>
        <shortName evidence="8">GluTR</shortName>
        <ecNumber evidence="3 8">1.2.1.70</ecNumber>
    </recommendedName>
</protein>
<evidence type="ECO:0000256" key="5">
    <source>
        <dbReference type="ARBA" id="ARBA00023002"/>
    </source>
</evidence>
<keyword evidence="14" id="KW-1185">Reference proteome</keyword>
<comment type="subunit">
    <text evidence="8">Homodimer.</text>
</comment>
<dbReference type="SUPFAM" id="SSF51735">
    <property type="entry name" value="NAD(P)-binding Rossmann-fold domains"/>
    <property type="match status" value="1"/>
</dbReference>
<dbReference type="Gene3D" id="3.40.50.720">
    <property type="entry name" value="NAD(P)-binding Rossmann-like Domain"/>
    <property type="match status" value="1"/>
</dbReference>
<feature type="active site" description="Nucleophile" evidence="8">
    <location>
        <position position="50"/>
    </location>
</feature>
<keyword evidence="5 8" id="KW-0560">Oxidoreductase</keyword>
<comment type="function">
    <text evidence="8">Catalyzes the NADPH-dependent reduction of glutamyl-tRNA(Glu) to glutamate 1-semialdehyde (GSA).</text>
</comment>
<feature type="domain" description="Quinate/shikimate 5-dehydrogenase/glutamyl-tRNA reductase" evidence="11">
    <location>
        <begin position="172"/>
        <end position="304"/>
    </location>
</feature>
<dbReference type="InterPro" id="IPR015896">
    <property type="entry name" value="4pyrrol_synth_GluRdtase_dimer"/>
</dbReference>
<dbReference type="Pfam" id="PF01488">
    <property type="entry name" value="Shikimate_DH"/>
    <property type="match status" value="1"/>
</dbReference>
<dbReference type="SUPFAM" id="SSF69075">
    <property type="entry name" value="Glutamyl tRNA-reductase dimerization domain"/>
    <property type="match status" value="1"/>
</dbReference>
<sequence length="420" mass="44084">MTIVTVGLSHRITPPDVLEKLVVSAAQRSEMLARLHAEPGIDEVVVLSTCNRLEVYLDAKGPVEELTRTVAELVADQGDLPVGEILRTAQVQVDTAAAEHLFSVACGLESMAVGEEQIVAQLRTAARAAAEAGTTGHTVTALMDAALRVSKLARTETTISTAGISLARAGLDLANQYLGGLAGRTAVVVGTGTVGKLAARLLHEAGVERLGVASRSEAAAAKLAATVDGMPLQTADLTAILADADILVTATGAVVPVVLAEQVRAARAQAGDRPLFVLDLGMPRDVETAVGRLAGVNLVDIPALGSYLAERDVPDDIPRVREIVAAEVASYVDRQHAASATPVIAALHSQIKQLTEAELTRLNDRLPNLSEQERAETAATVNRIIRKVLHRPTVRAKEFAAGPDGPAYLEALRQLFDLNA</sequence>
<comment type="miscellaneous">
    <text evidence="8">During catalysis, the active site Cys acts as a nucleophile attacking the alpha-carbonyl group of tRNA-bound glutamate with the formation of a thioester intermediate between enzyme and glutamate, and the concomitant release of tRNA(Glu). The thioester intermediate is finally reduced by direct hydride transfer from NADPH, to form the product GSA.</text>
</comment>
<evidence type="ECO:0000259" key="12">
    <source>
        <dbReference type="Pfam" id="PF05201"/>
    </source>
</evidence>
<dbReference type="InterPro" id="IPR000343">
    <property type="entry name" value="4pyrrol_synth_GluRdtase"/>
</dbReference>